<keyword evidence="7" id="KW-1185">Reference proteome</keyword>
<dbReference type="EMBL" id="CAJPIZ010019261">
    <property type="protein sequence ID" value="CAG2116866.1"/>
    <property type="molecule type" value="Genomic_DNA"/>
</dbReference>
<dbReference type="GO" id="GO:0005634">
    <property type="term" value="C:nucleus"/>
    <property type="evidence" value="ECO:0007669"/>
    <property type="project" value="UniProtKB-SubCell"/>
</dbReference>
<evidence type="ECO:0000256" key="2">
    <source>
        <dbReference type="ARBA" id="ARBA00004496"/>
    </source>
</evidence>
<dbReference type="GO" id="GO:0005737">
    <property type="term" value="C:cytoplasm"/>
    <property type="evidence" value="ECO:0007669"/>
    <property type="project" value="UniProtKB-SubCell"/>
</dbReference>
<evidence type="ECO:0000256" key="4">
    <source>
        <dbReference type="ARBA" id="ARBA00022737"/>
    </source>
</evidence>
<evidence type="ECO:0000313" key="7">
    <source>
        <dbReference type="Proteomes" id="UP000759131"/>
    </source>
</evidence>
<gene>
    <name evidence="6" type="ORF">OSB1V03_LOCUS16821</name>
</gene>
<keyword evidence="5" id="KW-0539">Nucleus</keyword>
<dbReference type="Gene3D" id="1.25.10.10">
    <property type="entry name" value="Leucine-rich Repeat Variant"/>
    <property type="match status" value="1"/>
</dbReference>
<dbReference type="PANTHER" id="PTHR15651">
    <property type="entry name" value="ARMADILLO REPEAT-CONTAINING PROTEIN 8"/>
    <property type="match status" value="1"/>
</dbReference>
<dbReference type="InterPro" id="IPR011989">
    <property type="entry name" value="ARM-like"/>
</dbReference>
<protein>
    <recommendedName>
        <fullName evidence="8">Armadillo repeat-containing protein 8</fullName>
    </recommendedName>
</protein>
<dbReference type="EMBL" id="OC873836">
    <property type="protein sequence ID" value="CAD7637019.1"/>
    <property type="molecule type" value="Genomic_DNA"/>
</dbReference>
<sequence length="290" mass="32358">KNEMPDDSLHSIIPHLLSLAANNQSFVNKECIANIMASCCQTQQQQNILSNYGSIGIIGNLLVNNVLKVQMAALNWLSQICYQNETVSAFAVNEYCEGRALPDLLVLMMSQQMTIDMQLIAAKCMTYIYRSGALNSDDKRIVYKTLPTLVRMCKKDKEPSVRATGADILAYLTEIDTILQQTASICDHLIPTLAELLKYQSNCISLLGYSDLNNQPITAATVKKLEQEVITTQEIKQAAFKAFASLGANDEDIRKKIIETDYIMDHIVSVCRVLYNNCGQHFKTTPFGFP</sequence>
<dbReference type="SUPFAM" id="SSF48371">
    <property type="entry name" value="ARM repeat"/>
    <property type="match status" value="1"/>
</dbReference>
<keyword evidence="3" id="KW-0963">Cytoplasm</keyword>
<dbReference type="InterPro" id="IPR016024">
    <property type="entry name" value="ARM-type_fold"/>
</dbReference>
<dbReference type="OrthoDB" id="5559898at2759"/>
<reference evidence="6" key="1">
    <citation type="submission" date="2020-11" db="EMBL/GenBank/DDBJ databases">
        <authorList>
            <person name="Tran Van P."/>
        </authorList>
    </citation>
    <scope>NUCLEOTIDE SEQUENCE</scope>
</reference>
<name>A0A7R9L8K0_9ACAR</name>
<organism evidence="6">
    <name type="scientific">Medioppia subpectinata</name>
    <dbReference type="NCBI Taxonomy" id="1979941"/>
    <lineage>
        <taxon>Eukaryota</taxon>
        <taxon>Metazoa</taxon>
        <taxon>Ecdysozoa</taxon>
        <taxon>Arthropoda</taxon>
        <taxon>Chelicerata</taxon>
        <taxon>Arachnida</taxon>
        <taxon>Acari</taxon>
        <taxon>Acariformes</taxon>
        <taxon>Sarcoptiformes</taxon>
        <taxon>Oribatida</taxon>
        <taxon>Brachypylina</taxon>
        <taxon>Oppioidea</taxon>
        <taxon>Oppiidae</taxon>
        <taxon>Medioppia</taxon>
    </lineage>
</organism>
<proteinExistence type="predicted"/>
<dbReference type="PANTHER" id="PTHR15651:SF7">
    <property type="entry name" value="ARMADILLO REPEAT-CONTAINING PROTEIN 8"/>
    <property type="match status" value="1"/>
</dbReference>
<accession>A0A7R9L8K0</accession>
<evidence type="ECO:0000256" key="1">
    <source>
        <dbReference type="ARBA" id="ARBA00004123"/>
    </source>
</evidence>
<dbReference type="InterPro" id="IPR038739">
    <property type="entry name" value="ARMC8/Vid28"/>
</dbReference>
<dbReference type="GO" id="GO:0043161">
    <property type="term" value="P:proteasome-mediated ubiquitin-dependent protein catabolic process"/>
    <property type="evidence" value="ECO:0007669"/>
    <property type="project" value="TreeGrafter"/>
</dbReference>
<feature type="non-terminal residue" evidence="6">
    <location>
        <position position="290"/>
    </location>
</feature>
<evidence type="ECO:0000256" key="3">
    <source>
        <dbReference type="ARBA" id="ARBA00022490"/>
    </source>
</evidence>
<evidence type="ECO:0000256" key="5">
    <source>
        <dbReference type="ARBA" id="ARBA00023242"/>
    </source>
</evidence>
<evidence type="ECO:0000313" key="6">
    <source>
        <dbReference type="EMBL" id="CAD7637019.1"/>
    </source>
</evidence>
<dbReference type="Proteomes" id="UP000759131">
    <property type="component" value="Unassembled WGS sequence"/>
</dbReference>
<comment type="subcellular location">
    <subcellularLocation>
        <location evidence="2">Cytoplasm</location>
    </subcellularLocation>
    <subcellularLocation>
        <location evidence="1">Nucleus</location>
    </subcellularLocation>
</comment>
<evidence type="ECO:0008006" key="8">
    <source>
        <dbReference type="Google" id="ProtNLM"/>
    </source>
</evidence>
<dbReference type="AlphaFoldDB" id="A0A7R9L8K0"/>
<keyword evidence="4" id="KW-0677">Repeat</keyword>
<dbReference type="GO" id="GO:0034657">
    <property type="term" value="C:GID complex"/>
    <property type="evidence" value="ECO:0007669"/>
    <property type="project" value="TreeGrafter"/>
</dbReference>